<evidence type="ECO:0000313" key="1">
    <source>
        <dbReference type="EMBL" id="QHS94828.1"/>
    </source>
</evidence>
<name>A0A6C0BTT8_9ZZZZ</name>
<sequence length="108" mass="12312">MTRQRQKRNINTEEHSNVIMCCCMPCIGVFVAGENICKGIFLGILWILSCPCVKIKCINPCRVTPNNEVHIEVIDTNCTTNTEYDNDDMMEIVPFSEETKDNNNQPNN</sequence>
<reference evidence="1" key="1">
    <citation type="journal article" date="2020" name="Nature">
        <title>Giant virus diversity and host interactions through global metagenomics.</title>
        <authorList>
            <person name="Schulz F."/>
            <person name="Roux S."/>
            <person name="Paez-Espino D."/>
            <person name="Jungbluth S."/>
            <person name="Walsh D.A."/>
            <person name="Denef V.J."/>
            <person name="McMahon K.D."/>
            <person name="Konstantinidis K.T."/>
            <person name="Eloe-Fadrosh E.A."/>
            <person name="Kyrpides N.C."/>
            <person name="Woyke T."/>
        </authorList>
    </citation>
    <scope>NUCLEOTIDE SEQUENCE</scope>
    <source>
        <strain evidence="1">GVMAG-M-3300018428-16</strain>
    </source>
</reference>
<dbReference type="EMBL" id="MN739233">
    <property type="protein sequence ID" value="QHS94828.1"/>
    <property type="molecule type" value="Genomic_DNA"/>
</dbReference>
<protein>
    <submittedName>
        <fullName evidence="1">Uncharacterized protein</fullName>
    </submittedName>
</protein>
<proteinExistence type="predicted"/>
<accession>A0A6C0BTT8</accession>
<dbReference type="AlphaFoldDB" id="A0A6C0BTT8"/>
<organism evidence="1">
    <name type="scientific">viral metagenome</name>
    <dbReference type="NCBI Taxonomy" id="1070528"/>
    <lineage>
        <taxon>unclassified sequences</taxon>
        <taxon>metagenomes</taxon>
        <taxon>organismal metagenomes</taxon>
    </lineage>
</organism>